<dbReference type="Proteomes" id="UP001596282">
    <property type="component" value="Unassembled WGS sequence"/>
</dbReference>
<accession>A0ABW1S2C2</accession>
<proteinExistence type="predicted"/>
<organism evidence="1 2">
    <name type="scientific">Lactiplantibacillus daowaiensis</name>
    <dbReference type="NCBI Taxonomy" id="2559918"/>
    <lineage>
        <taxon>Bacteria</taxon>
        <taxon>Bacillati</taxon>
        <taxon>Bacillota</taxon>
        <taxon>Bacilli</taxon>
        <taxon>Lactobacillales</taxon>
        <taxon>Lactobacillaceae</taxon>
        <taxon>Lactiplantibacillus</taxon>
    </lineage>
</organism>
<comment type="caution">
    <text evidence="1">The sequence shown here is derived from an EMBL/GenBank/DDBJ whole genome shotgun (WGS) entry which is preliminary data.</text>
</comment>
<dbReference type="RefSeq" id="WP_137627839.1">
    <property type="nucleotide sequence ID" value="NZ_BJDJ01000004.1"/>
</dbReference>
<gene>
    <name evidence="1" type="ORF">ACFP5Y_12075</name>
</gene>
<evidence type="ECO:0000313" key="1">
    <source>
        <dbReference type="EMBL" id="MFC6181963.1"/>
    </source>
</evidence>
<reference evidence="2" key="1">
    <citation type="journal article" date="2019" name="Int. J. Syst. Evol. Microbiol.">
        <title>The Global Catalogue of Microorganisms (GCM) 10K type strain sequencing project: providing services to taxonomists for standard genome sequencing and annotation.</title>
        <authorList>
            <consortium name="The Broad Institute Genomics Platform"/>
            <consortium name="The Broad Institute Genome Sequencing Center for Infectious Disease"/>
            <person name="Wu L."/>
            <person name="Ma J."/>
        </authorList>
    </citation>
    <scope>NUCLEOTIDE SEQUENCE [LARGE SCALE GENOMIC DNA]</scope>
    <source>
        <strain evidence="2">CCM 8933</strain>
    </source>
</reference>
<dbReference type="EMBL" id="JBHSSC010000042">
    <property type="protein sequence ID" value="MFC6181963.1"/>
    <property type="molecule type" value="Genomic_DNA"/>
</dbReference>
<evidence type="ECO:0000313" key="2">
    <source>
        <dbReference type="Proteomes" id="UP001596282"/>
    </source>
</evidence>
<protein>
    <submittedName>
        <fullName evidence="1">Uncharacterized protein</fullName>
    </submittedName>
</protein>
<name>A0ABW1S2C2_9LACO</name>
<sequence>MVENDDTAKIKNFLTANDDLYEKMEKFAQLTHAIGNFTVMPVWMNQGRGMSGRIKDYWDLTLRDSQKFLTSFDQGDEVWNKMIEKYKLQPFIDEKHEVKELWSGHFDAGRVMPQTLAQVADFYDNANLLIVTRGKLITKQLCENLNLTDLSFYKELVDNTHLLSDATTRYRGKANRFYVI</sequence>
<keyword evidence="2" id="KW-1185">Reference proteome</keyword>